<evidence type="ECO:0000256" key="1">
    <source>
        <dbReference type="SAM" id="MobiDB-lite"/>
    </source>
</evidence>
<feature type="compositionally biased region" description="Low complexity" evidence="1">
    <location>
        <begin position="453"/>
        <end position="463"/>
    </location>
</feature>
<dbReference type="GeneID" id="77730668"/>
<organism evidence="2 3">
    <name type="scientific">Dioszegia hungarica</name>
    <dbReference type="NCBI Taxonomy" id="4972"/>
    <lineage>
        <taxon>Eukaryota</taxon>
        <taxon>Fungi</taxon>
        <taxon>Dikarya</taxon>
        <taxon>Basidiomycota</taxon>
        <taxon>Agaricomycotina</taxon>
        <taxon>Tremellomycetes</taxon>
        <taxon>Tremellales</taxon>
        <taxon>Bulleribasidiaceae</taxon>
        <taxon>Dioszegia</taxon>
    </lineage>
</organism>
<sequence length="571" mass="62704">MADSSSETSRTDLDFGWVSDLPTYTGLLPVNPSSLLPRFSLFSLFRSSRPSLPREDQLEPLFSRSSTQPISIGEATKGLTALSEYIASLKTACVDVTEDRAEEAEGWVLQAMEGYLVAISVVARAMFAADGTDTTGLSGTISQSLRGLFTIHAHYIGGTSSAITAALDRIVSNLLAAPHIQPEGDDTSNHLVPIFVQTREIISHLQHAARASHVKAAVVLSSEDEAGKWESRAEERMEWLRLFADHVRGLGGLPAMVKEEEPKGKAKKVTKKATKLAEQEAQERPMRIGIEADLLRCDLAISMATAKIGEVKRRARAGLSAVQVGVDVVKEEVVKEEVAVRDKKPVLNRRRRALTDESDLGTIVDQDEWLADAPAAKLDSAGESGRRWEDDVDVGLWETLGKVRAILEGKHAEVLVARIDRSDWLDDPSPPDPRGSVSPYEPPRTDTAESESDGSASPSSSSESDSDESEDDLSHSCPLRTLFRLHDRYEEQRLAVWLSLQNEQRGKMGAYMRGVEGRVGSAWDAVGLRLLMEFDADTLEAYGLSPDKHDKWVELASRRNTKKIKKGRKTV</sequence>
<dbReference type="RefSeq" id="XP_052942619.1">
    <property type="nucleotide sequence ID" value="XM_053091463.1"/>
</dbReference>
<protein>
    <submittedName>
        <fullName evidence="2">Uncharacterized protein</fullName>
    </submittedName>
</protein>
<evidence type="ECO:0000313" key="2">
    <source>
        <dbReference type="EMBL" id="KAI9632842.1"/>
    </source>
</evidence>
<keyword evidence="3" id="KW-1185">Reference proteome</keyword>
<dbReference type="Proteomes" id="UP001164286">
    <property type="component" value="Unassembled WGS sequence"/>
</dbReference>
<comment type="caution">
    <text evidence="2">The sequence shown here is derived from an EMBL/GenBank/DDBJ whole genome shotgun (WGS) entry which is preliminary data.</text>
</comment>
<dbReference type="EMBL" id="JAKWFO010000014">
    <property type="protein sequence ID" value="KAI9632842.1"/>
    <property type="molecule type" value="Genomic_DNA"/>
</dbReference>
<evidence type="ECO:0000313" key="3">
    <source>
        <dbReference type="Proteomes" id="UP001164286"/>
    </source>
</evidence>
<feature type="region of interest" description="Disordered" evidence="1">
    <location>
        <begin position="423"/>
        <end position="474"/>
    </location>
</feature>
<reference evidence="2" key="1">
    <citation type="journal article" date="2022" name="G3 (Bethesda)">
        <title>High quality genome of the basidiomycete yeast Dioszegia hungarica PDD-24b-2 isolated from cloud water.</title>
        <authorList>
            <person name="Jarrige D."/>
            <person name="Haridas S."/>
            <person name="Bleykasten-Grosshans C."/>
            <person name="Joly M."/>
            <person name="Nadalig T."/>
            <person name="Sancelme M."/>
            <person name="Vuilleumier S."/>
            <person name="Grigoriev I.V."/>
            <person name="Amato P."/>
            <person name="Bringel F."/>
        </authorList>
    </citation>
    <scope>NUCLEOTIDE SEQUENCE</scope>
    <source>
        <strain evidence="2">PDD-24b-2</strain>
    </source>
</reference>
<proteinExistence type="predicted"/>
<name>A0AA38H2T2_9TREE</name>
<dbReference type="AlphaFoldDB" id="A0AA38H2T2"/>
<accession>A0AA38H2T2</accession>
<gene>
    <name evidence="2" type="ORF">MKK02DRAFT_41153</name>
</gene>